<dbReference type="Proteomes" id="UP000050795">
    <property type="component" value="Unassembled WGS sequence"/>
</dbReference>
<feature type="compositionally biased region" description="Basic and acidic residues" evidence="1">
    <location>
        <begin position="510"/>
        <end position="524"/>
    </location>
</feature>
<keyword evidence="3" id="KW-1185">Reference proteome</keyword>
<name>A0AA85KHA3_TRIRE</name>
<evidence type="ECO:0000256" key="1">
    <source>
        <dbReference type="SAM" id="MobiDB-lite"/>
    </source>
</evidence>
<dbReference type="WBParaSite" id="TREG1_97330.1">
    <property type="protein sequence ID" value="TREG1_97330.1"/>
    <property type="gene ID" value="TREG1_97330"/>
</dbReference>
<evidence type="ECO:0000313" key="4">
    <source>
        <dbReference type="WBParaSite" id="TREG1_97330.1"/>
    </source>
</evidence>
<reference evidence="4" key="2">
    <citation type="submission" date="2023-11" db="UniProtKB">
        <authorList>
            <consortium name="WormBaseParasite"/>
        </authorList>
    </citation>
    <scope>IDENTIFICATION</scope>
</reference>
<keyword evidence="2" id="KW-0812">Transmembrane</keyword>
<sequence>MLALSVSPCTSNGPDHIGLYATAENLTHNTLNTMNSNQNIQPNRMQTSHFIFQGATPLLHVPNGCNSRSSYLNYQHHLIPQSQMNTTLPNTYNNFEQSFLPGVRLGSSGLPLVAPVAQIDSLKYNNNNTNTTSNSNNNNSEPILSSDRINGFNGPSLTVAPYATASIIQNAVNNMNSTHAKKSCTSPIFYTPNNALFSENAKSSSEFTYELDEGITPTSMTTTNQNIDTSKYNLQIQHLQTPQMLYTDYANGCSRTNNIVDEENDMNSEFSSSGHRELGEVLQRHDFRNKSSSATSSSINNDEDRSYKWNKTTSDTLSSDFIIVSKLPTTATTTASSNNSNHVKQNNSKVITTSYQPHQSLHTPKSETIDANMYPYENRCMIPPPPESPPPPSPKYNHDENHNINNNCSTIENGEHYELTSEFSSTSSSSSSHSPYPPNLTSNEIKHSTPKYTIAKTKHEEPEQNSKFSSTTTGNIKNSHFNNNSHTHDQHAYYSKFTSSEVEDEEVDSDANHLKITEHEERIPNSKNSFNESKHHFNSSNHQHYSRNPPICTTEKQSVLQRPVMLLSEHNLSNSPQSSFFLPLDLVVFILSAYLLCSPFLCIRDLLRNYTFVHN</sequence>
<evidence type="ECO:0000313" key="3">
    <source>
        <dbReference type="Proteomes" id="UP000050795"/>
    </source>
</evidence>
<feature type="compositionally biased region" description="Low complexity" evidence="1">
    <location>
        <begin position="421"/>
        <end position="434"/>
    </location>
</feature>
<feature type="region of interest" description="Disordered" evidence="1">
    <location>
        <begin position="284"/>
        <end position="306"/>
    </location>
</feature>
<feature type="region of interest" description="Disordered" evidence="1">
    <location>
        <begin position="380"/>
        <end position="548"/>
    </location>
</feature>
<feature type="compositionally biased region" description="Polar residues" evidence="1">
    <location>
        <begin position="465"/>
        <end position="485"/>
    </location>
</feature>
<feature type="transmembrane region" description="Helical" evidence="2">
    <location>
        <begin position="580"/>
        <end position="603"/>
    </location>
</feature>
<keyword evidence="2" id="KW-0472">Membrane</keyword>
<keyword evidence="2" id="KW-1133">Transmembrane helix</keyword>
<feature type="compositionally biased region" description="Pro residues" evidence="1">
    <location>
        <begin position="382"/>
        <end position="394"/>
    </location>
</feature>
<dbReference type="AlphaFoldDB" id="A0AA85KHA3"/>
<evidence type="ECO:0000256" key="2">
    <source>
        <dbReference type="SAM" id="Phobius"/>
    </source>
</evidence>
<organism evidence="3 4">
    <name type="scientific">Trichobilharzia regenti</name>
    <name type="common">Nasal bird schistosome</name>
    <dbReference type="NCBI Taxonomy" id="157069"/>
    <lineage>
        <taxon>Eukaryota</taxon>
        <taxon>Metazoa</taxon>
        <taxon>Spiralia</taxon>
        <taxon>Lophotrochozoa</taxon>
        <taxon>Platyhelminthes</taxon>
        <taxon>Trematoda</taxon>
        <taxon>Digenea</taxon>
        <taxon>Strigeidida</taxon>
        <taxon>Schistosomatoidea</taxon>
        <taxon>Schistosomatidae</taxon>
        <taxon>Trichobilharzia</taxon>
    </lineage>
</organism>
<proteinExistence type="predicted"/>
<protein>
    <submittedName>
        <fullName evidence="4">Uncharacterized protein</fullName>
    </submittedName>
</protein>
<reference evidence="3" key="1">
    <citation type="submission" date="2022-06" db="EMBL/GenBank/DDBJ databases">
        <authorList>
            <person name="Berger JAMES D."/>
            <person name="Berger JAMES D."/>
        </authorList>
    </citation>
    <scope>NUCLEOTIDE SEQUENCE [LARGE SCALE GENOMIC DNA]</scope>
</reference>
<accession>A0AA85KHA3</accession>